<dbReference type="EMBL" id="JFHD01000018">
    <property type="protein sequence ID" value="KDR28500.1"/>
    <property type="molecule type" value="Genomic_DNA"/>
</dbReference>
<keyword evidence="1" id="KW-1133">Transmembrane helix</keyword>
<name>A0A656QK37_9BURK</name>
<gene>
    <name evidence="2" type="ORF">BG60_10595</name>
</gene>
<organism evidence="2 3">
    <name type="scientific">Caballeronia zhejiangensis</name>
    <dbReference type="NCBI Taxonomy" id="871203"/>
    <lineage>
        <taxon>Bacteria</taxon>
        <taxon>Pseudomonadati</taxon>
        <taxon>Pseudomonadota</taxon>
        <taxon>Betaproteobacteria</taxon>
        <taxon>Burkholderiales</taxon>
        <taxon>Burkholderiaceae</taxon>
        <taxon>Caballeronia</taxon>
    </lineage>
</organism>
<reference evidence="2 3" key="1">
    <citation type="submission" date="2014-03" db="EMBL/GenBank/DDBJ databases">
        <title>Draft Genome Sequences of Four Burkholderia Strains.</title>
        <authorList>
            <person name="Liu X.Y."/>
            <person name="Li C.X."/>
            <person name="Xu J.H."/>
        </authorList>
    </citation>
    <scope>NUCLEOTIDE SEQUENCE [LARGE SCALE GENOMIC DNA]</scope>
    <source>
        <strain evidence="2 3">OP-1</strain>
    </source>
</reference>
<evidence type="ECO:0000313" key="2">
    <source>
        <dbReference type="EMBL" id="KDR28500.1"/>
    </source>
</evidence>
<keyword evidence="3" id="KW-1185">Reference proteome</keyword>
<sequence length="83" mass="8760">MALRRAGVALMVVAPSPCVARERIMFNGKPILNIIIGLFAAIGLIVVLGAVGMTAMHISMMQGLHSCSQAMLDPGADRRTGRL</sequence>
<feature type="transmembrane region" description="Helical" evidence="1">
    <location>
        <begin position="30"/>
        <end position="51"/>
    </location>
</feature>
<keyword evidence="1" id="KW-0472">Membrane</keyword>
<keyword evidence="1" id="KW-0812">Transmembrane</keyword>
<accession>A0A656QK37</accession>
<comment type="caution">
    <text evidence="2">The sequence shown here is derived from an EMBL/GenBank/DDBJ whole genome shotgun (WGS) entry which is preliminary data.</text>
</comment>
<dbReference type="Proteomes" id="UP000027451">
    <property type="component" value="Unassembled WGS sequence"/>
</dbReference>
<evidence type="ECO:0000313" key="3">
    <source>
        <dbReference type="Proteomes" id="UP000027451"/>
    </source>
</evidence>
<evidence type="ECO:0000256" key="1">
    <source>
        <dbReference type="SAM" id="Phobius"/>
    </source>
</evidence>
<proteinExistence type="predicted"/>
<protein>
    <submittedName>
        <fullName evidence="2">Uncharacterized protein</fullName>
    </submittedName>
</protein>
<dbReference type="AlphaFoldDB" id="A0A656QK37"/>